<keyword evidence="7 10" id="KW-0503">Monooxygenase</keyword>
<sequence>MAPPPPPPTTDLDALIVGGGFGGAWQLHRLQHQEEHPAAVRLVERRGGFGGVWHANRYPGARVDSPVPHYEFSAPRAALWETWRQSGGWRERFPDAGQLRKYFEHVDEALGLSRDARFGTEVTGATWEDGEGRWVVRTTREGDEGEVEEVLRTRFLLLNVGFAAKRYVPDVKGLEGFEGRWLHSAEWPEEGIELEGKRVAVVGTGATAVQLVQELGKTAKQLTVFQRTPNLALPMGQKRLDRDDEDDHEVKNSSSSGDDSNGSNSNSEVGEEEEEPLRSKRAGYPSSLYASRTQSFPGFDYNFLPRLTFDDDAEQRRATYERLWAHGDFHFWLASYADMLADPRANAEAYAFWRDKTRPRIADEALREKLAPMRQPHAFGCKRISLEDGYFETFNRENVRLVDLKETPIVEVTPRGIRTAAAPVLAAAGKDGGGEGGGGGGDGEGEEHAFDCIVFATGFDAITGGISQIDIRRRSTDGATTALGQSLKEKWDRAGARTYLGLACAGFPNMFFTYGPQAPTAFCNGPTCAEMQGDWIVGLMRHMREKGLERVEAREESEEEWVRLVDELARKTLLPETKSWYMGDNIPGKKRQPLLFLGGVQTYYARLTECAAEGYAGFEFK</sequence>
<dbReference type="Gene3D" id="3.50.50.60">
    <property type="entry name" value="FAD/NAD(P)-binding domain"/>
    <property type="match status" value="2"/>
</dbReference>
<evidence type="ECO:0000256" key="1">
    <source>
        <dbReference type="ARBA" id="ARBA00001974"/>
    </source>
</evidence>
<dbReference type="Pfam" id="PF07992">
    <property type="entry name" value="Pyr_redox_2"/>
    <property type="match status" value="1"/>
</dbReference>
<dbReference type="GO" id="GO:0004497">
    <property type="term" value="F:monooxygenase activity"/>
    <property type="evidence" value="ECO:0007669"/>
    <property type="project" value="UniProtKB-KW"/>
</dbReference>
<evidence type="ECO:0000256" key="5">
    <source>
        <dbReference type="ARBA" id="ARBA00022857"/>
    </source>
</evidence>
<evidence type="ECO:0000313" key="11">
    <source>
        <dbReference type="Proteomes" id="UP000190776"/>
    </source>
</evidence>
<comment type="similarity">
    <text evidence="2">Belongs to the FAD-binding monooxygenase family.</text>
</comment>
<dbReference type="STRING" id="420778.A0A1S8B6U3"/>
<dbReference type="AlphaFoldDB" id="A0A1S8B6U3"/>
<name>A0A1S8B6U3_9PEZI</name>
<reference evidence="10 11" key="1">
    <citation type="submission" date="2017-01" db="EMBL/GenBank/DDBJ databases">
        <title>Draft genome sequence of Diplodia seriata F98.1, a fungal species involved in grapevine trunk diseases.</title>
        <authorList>
            <person name="Robert-Siegwald G."/>
            <person name="Vallet J."/>
            <person name="Abou-Mansour E."/>
            <person name="Xu J."/>
            <person name="Rey P."/>
            <person name="Bertsch C."/>
            <person name="Rego C."/>
            <person name="Larignon P."/>
            <person name="Fontaine F."/>
            <person name="Lebrun M.-H."/>
        </authorList>
    </citation>
    <scope>NUCLEOTIDE SEQUENCE [LARGE SCALE GENOMIC DNA]</scope>
    <source>
        <strain evidence="10 11">F98.1</strain>
    </source>
</reference>
<feature type="domain" description="FAD/NAD(P)-binding" evidence="9">
    <location>
        <begin position="13"/>
        <end position="238"/>
    </location>
</feature>
<proteinExistence type="inferred from homology"/>
<comment type="caution">
    <text evidence="10">The sequence shown here is derived from an EMBL/GenBank/DDBJ whole genome shotgun (WGS) entry which is preliminary data.</text>
</comment>
<dbReference type="PANTHER" id="PTHR43098">
    <property type="entry name" value="L-ORNITHINE N(5)-MONOOXYGENASE-RELATED"/>
    <property type="match status" value="1"/>
</dbReference>
<accession>A0A1S8B6U3</accession>
<dbReference type="Proteomes" id="UP000190776">
    <property type="component" value="Unassembled WGS sequence"/>
</dbReference>
<dbReference type="InterPro" id="IPR036188">
    <property type="entry name" value="FAD/NAD-bd_sf"/>
</dbReference>
<dbReference type="InterPro" id="IPR050775">
    <property type="entry name" value="FAD-binding_Monooxygenases"/>
</dbReference>
<keyword evidence="5" id="KW-0521">NADP</keyword>
<protein>
    <submittedName>
        <fullName evidence="10">Cyclopentanone 1,2-monooxygenase</fullName>
    </submittedName>
</protein>
<keyword evidence="6" id="KW-0560">Oxidoreductase</keyword>
<organism evidence="10 11">
    <name type="scientific">Diplodia seriata</name>
    <dbReference type="NCBI Taxonomy" id="420778"/>
    <lineage>
        <taxon>Eukaryota</taxon>
        <taxon>Fungi</taxon>
        <taxon>Dikarya</taxon>
        <taxon>Ascomycota</taxon>
        <taxon>Pezizomycotina</taxon>
        <taxon>Dothideomycetes</taxon>
        <taxon>Dothideomycetes incertae sedis</taxon>
        <taxon>Botryosphaeriales</taxon>
        <taxon>Botryosphaeriaceae</taxon>
        <taxon>Diplodia</taxon>
    </lineage>
</organism>
<keyword evidence="3" id="KW-0285">Flavoprotein</keyword>
<evidence type="ECO:0000259" key="9">
    <source>
        <dbReference type="Pfam" id="PF07992"/>
    </source>
</evidence>
<comment type="cofactor">
    <cofactor evidence="1">
        <name>FAD</name>
        <dbReference type="ChEBI" id="CHEBI:57692"/>
    </cofactor>
</comment>
<dbReference type="OrthoDB" id="66881at2759"/>
<evidence type="ECO:0000256" key="6">
    <source>
        <dbReference type="ARBA" id="ARBA00023002"/>
    </source>
</evidence>
<evidence type="ECO:0000256" key="2">
    <source>
        <dbReference type="ARBA" id="ARBA00010139"/>
    </source>
</evidence>
<dbReference type="EMBL" id="MSZU01000111">
    <property type="protein sequence ID" value="OMP83118.1"/>
    <property type="molecule type" value="Genomic_DNA"/>
</dbReference>
<feature type="compositionally biased region" description="Low complexity" evidence="8">
    <location>
        <begin position="252"/>
        <end position="268"/>
    </location>
</feature>
<evidence type="ECO:0000256" key="7">
    <source>
        <dbReference type="ARBA" id="ARBA00023033"/>
    </source>
</evidence>
<feature type="region of interest" description="Disordered" evidence="8">
    <location>
        <begin position="233"/>
        <end position="284"/>
    </location>
</feature>
<evidence type="ECO:0000256" key="8">
    <source>
        <dbReference type="SAM" id="MobiDB-lite"/>
    </source>
</evidence>
<evidence type="ECO:0000256" key="4">
    <source>
        <dbReference type="ARBA" id="ARBA00022827"/>
    </source>
</evidence>
<dbReference type="PANTHER" id="PTHR43098:SF3">
    <property type="entry name" value="L-ORNITHINE N(5)-MONOOXYGENASE-RELATED"/>
    <property type="match status" value="1"/>
</dbReference>
<evidence type="ECO:0000256" key="3">
    <source>
        <dbReference type="ARBA" id="ARBA00022630"/>
    </source>
</evidence>
<dbReference type="InterPro" id="IPR023753">
    <property type="entry name" value="FAD/NAD-binding_dom"/>
</dbReference>
<keyword evidence="4" id="KW-0274">FAD</keyword>
<evidence type="ECO:0000313" key="10">
    <source>
        <dbReference type="EMBL" id="OMP83118.1"/>
    </source>
</evidence>
<gene>
    <name evidence="10" type="ORF">BK809_0004499</name>
</gene>
<dbReference type="SUPFAM" id="SSF51905">
    <property type="entry name" value="FAD/NAD(P)-binding domain"/>
    <property type="match status" value="3"/>
</dbReference>